<accession>A0A157QLE9</accession>
<dbReference type="EMBL" id="FKBS01000025">
    <property type="protein sequence ID" value="SAI46370.1"/>
    <property type="molecule type" value="Genomic_DNA"/>
</dbReference>
<dbReference type="OrthoDB" id="8638058at2"/>
<feature type="transmembrane region" description="Helical" evidence="1">
    <location>
        <begin position="30"/>
        <end position="48"/>
    </location>
</feature>
<organism evidence="2 3">
    <name type="scientific">Bordetella ansorpii</name>
    <dbReference type="NCBI Taxonomy" id="288768"/>
    <lineage>
        <taxon>Bacteria</taxon>
        <taxon>Pseudomonadati</taxon>
        <taxon>Pseudomonadota</taxon>
        <taxon>Betaproteobacteria</taxon>
        <taxon>Burkholderiales</taxon>
        <taxon>Alcaligenaceae</taxon>
        <taxon>Bordetella</taxon>
    </lineage>
</organism>
<reference evidence="2 3" key="1">
    <citation type="submission" date="2016-03" db="EMBL/GenBank/DDBJ databases">
        <authorList>
            <consortium name="Pathogen Informatics"/>
        </authorList>
    </citation>
    <scope>NUCLEOTIDE SEQUENCE [LARGE SCALE GENOMIC DNA]</scope>
    <source>
        <strain evidence="2 3">NCTC13364</strain>
    </source>
</reference>
<dbReference type="Proteomes" id="UP000077037">
    <property type="component" value="Unassembled WGS sequence"/>
</dbReference>
<name>A0A157QLE9_9BORD</name>
<dbReference type="RefSeq" id="WP_156523144.1">
    <property type="nucleotide sequence ID" value="NZ_FKBS01000025.1"/>
</dbReference>
<evidence type="ECO:0000256" key="1">
    <source>
        <dbReference type="SAM" id="Phobius"/>
    </source>
</evidence>
<evidence type="ECO:0000313" key="2">
    <source>
        <dbReference type="EMBL" id="SAI46370.1"/>
    </source>
</evidence>
<keyword evidence="1" id="KW-0812">Transmembrane</keyword>
<keyword evidence="1" id="KW-0472">Membrane</keyword>
<keyword evidence="1" id="KW-1133">Transmembrane helix</keyword>
<proteinExistence type="predicted"/>
<dbReference type="AlphaFoldDB" id="A0A157QLE9"/>
<protein>
    <submittedName>
        <fullName evidence="2">Uncharacterized protein</fullName>
    </submittedName>
</protein>
<sequence>MKALKISLYCALGGAALFGLIGLLTGGGKMALGVMAAVPGLLLGLIAAPEFEPKAFRHAALYQTSCGAIAGFLVGGWLFSSLSTAAMAALIGGLLGWLAPMWIRHVQGP</sequence>
<evidence type="ECO:0000313" key="3">
    <source>
        <dbReference type="Proteomes" id="UP000077037"/>
    </source>
</evidence>
<gene>
    <name evidence="2" type="ORF">SAMEA1982600_03678</name>
</gene>
<feature type="transmembrane region" description="Helical" evidence="1">
    <location>
        <begin position="7"/>
        <end position="24"/>
    </location>
</feature>